<evidence type="ECO:0000256" key="2">
    <source>
        <dbReference type="PROSITE-ProRule" id="PRU00703"/>
    </source>
</evidence>
<dbReference type="RefSeq" id="WP_208076959.1">
    <property type="nucleotide sequence ID" value="NZ_CP071869.1"/>
</dbReference>
<dbReference type="EMBL" id="CP071869">
    <property type="protein sequence ID" value="QTE21401.1"/>
    <property type="molecule type" value="Genomic_DNA"/>
</dbReference>
<dbReference type="CDD" id="cd04629">
    <property type="entry name" value="CBS_pair_bac"/>
    <property type="match status" value="1"/>
</dbReference>
<dbReference type="InterPro" id="IPR000644">
    <property type="entry name" value="CBS_dom"/>
</dbReference>
<sequence length="155" mass="17478">MGIKSFQGKRDANQAKEESQILVADYMTTNLITFKAEDSLDHVIEQLITHKISGGPVVNDKNELIGIISETDCIKHISESKYYNMPADINNTVEKYMVTDVDTIDKNMNVFDAAFKFISSHRRRFPVVEKGKLIGQLSQKDVLKAAIKVDGNTWL</sequence>
<dbReference type="SUPFAM" id="SSF54631">
    <property type="entry name" value="CBS-domain pair"/>
    <property type="match status" value="1"/>
</dbReference>
<feature type="domain" description="CBS" evidence="3">
    <location>
        <begin position="27"/>
        <end position="83"/>
    </location>
</feature>
<evidence type="ECO:0000313" key="4">
    <source>
        <dbReference type="EMBL" id="QTE21401.1"/>
    </source>
</evidence>
<name>A0A975CQK7_9FLAO</name>
<reference evidence="4 5" key="1">
    <citation type="submission" date="2021-03" db="EMBL/GenBank/DDBJ databases">
        <title>Complete genome of Polaribacter_sp.SM13.</title>
        <authorList>
            <person name="Jeong S.W."/>
            <person name="Bae J.W."/>
        </authorList>
    </citation>
    <scope>NUCLEOTIDE SEQUENCE [LARGE SCALE GENOMIC DNA]</scope>
    <source>
        <strain evidence="4 5">SM13</strain>
    </source>
</reference>
<dbReference type="PANTHER" id="PTHR43080">
    <property type="entry name" value="CBS DOMAIN-CONTAINING PROTEIN CBSX3, MITOCHONDRIAL"/>
    <property type="match status" value="1"/>
</dbReference>
<proteinExistence type="predicted"/>
<dbReference type="InterPro" id="IPR046342">
    <property type="entry name" value="CBS_dom_sf"/>
</dbReference>
<evidence type="ECO:0000256" key="1">
    <source>
        <dbReference type="ARBA" id="ARBA00023122"/>
    </source>
</evidence>
<dbReference type="Pfam" id="PF00571">
    <property type="entry name" value="CBS"/>
    <property type="match status" value="2"/>
</dbReference>
<dbReference type="AlphaFoldDB" id="A0A975CQK7"/>
<feature type="domain" description="CBS" evidence="3">
    <location>
        <begin position="97"/>
        <end position="155"/>
    </location>
</feature>
<evidence type="ECO:0000259" key="3">
    <source>
        <dbReference type="PROSITE" id="PS51371"/>
    </source>
</evidence>
<dbReference type="Gene3D" id="3.10.580.10">
    <property type="entry name" value="CBS-domain"/>
    <property type="match status" value="1"/>
</dbReference>
<dbReference type="SMART" id="SM00116">
    <property type="entry name" value="CBS"/>
    <property type="match status" value="2"/>
</dbReference>
<protein>
    <submittedName>
        <fullName evidence="4">CBS domain-containing protein</fullName>
    </submittedName>
</protein>
<evidence type="ECO:0000313" key="5">
    <source>
        <dbReference type="Proteomes" id="UP000663920"/>
    </source>
</evidence>
<accession>A0A975CQK7</accession>
<dbReference type="InterPro" id="IPR044729">
    <property type="entry name" value="CBS_bac"/>
</dbReference>
<dbReference type="PANTHER" id="PTHR43080:SF2">
    <property type="entry name" value="CBS DOMAIN-CONTAINING PROTEIN"/>
    <property type="match status" value="1"/>
</dbReference>
<dbReference type="PROSITE" id="PS51371">
    <property type="entry name" value="CBS"/>
    <property type="match status" value="2"/>
</dbReference>
<dbReference type="InterPro" id="IPR051257">
    <property type="entry name" value="Diverse_CBS-Domain"/>
</dbReference>
<keyword evidence="5" id="KW-1185">Reference proteome</keyword>
<dbReference type="KEGG" id="pcea:J3359_11245"/>
<dbReference type="Proteomes" id="UP000663920">
    <property type="component" value="Chromosome"/>
</dbReference>
<organism evidence="4 5">
    <name type="scientific">Polaribacter cellanae</name>
    <dbReference type="NCBI Taxonomy" id="2818493"/>
    <lineage>
        <taxon>Bacteria</taxon>
        <taxon>Pseudomonadati</taxon>
        <taxon>Bacteroidota</taxon>
        <taxon>Flavobacteriia</taxon>
        <taxon>Flavobacteriales</taxon>
        <taxon>Flavobacteriaceae</taxon>
    </lineage>
</organism>
<keyword evidence="1 2" id="KW-0129">CBS domain</keyword>
<gene>
    <name evidence="4" type="ORF">J3359_11245</name>
</gene>